<reference evidence="5" key="1">
    <citation type="submission" date="2021-06" db="EMBL/GenBank/DDBJ databases">
        <authorList>
            <person name="Hodson N. C."/>
            <person name="Mongue J. A."/>
            <person name="Jaron S. K."/>
        </authorList>
    </citation>
    <scope>NUCLEOTIDE SEQUENCE</scope>
</reference>
<organism evidence="5 6">
    <name type="scientific">Allacma fusca</name>
    <dbReference type="NCBI Taxonomy" id="39272"/>
    <lineage>
        <taxon>Eukaryota</taxon>
        <taxon>Metazoa</taxon>
        <taxon>Ecdysozoa</taxon>
        <taxon>Arthropoda</taxon>
        <taxon>Hexapoda</taxon>
        <taxon>Collembola</taxon>
        <taxon>Symphypleona</taxon>
        <taxon>Sminthuridae</taxon>
        <taxon>Allacma</taxon>
    </lineage>
</organism>
<comment type="caution">
    <text evidence="5">The sequence shown here is derived from an EMBL/GenBank/DDBJ whole genome shotgun (WGS) entry which is preliminary data.</text>
</comment>
<dbReference type="GO" id="GO:0005179">
    <property type="term" value="F:hormone activity"/>
    <property type="evidence" value="ECO:0007669"/>
    <property type="project" value="InterPro"/>
</dbReference>
<comment type="similarity">
    <text evidence="2 4">Belongs to the NPY family.</text>
</comment>
<name>A0A8J2JMM9_9HEXA</name>
<dbReference type="OrthoDB" id="9972427at2759"/>
<evidence type="ECO:0000256" key="3">
    <source>
        <dbReference type="ARBA" id="ARBA00022525"/>
    </source>
</evidence>
<evidence type="ECO:0000313" key="6">
    <source>
        <dbReference type="Proteomes" id="UP000708208"/>
    </source>
</evidence>
<dbReference type="Pfam" id="PF00159">
    <property type="entry name" value="Hormone_3"/>
    <property type="match status" value="1"/>
</dbReference>
<dbReference type="GO" id="GO:0005576">
    <property type="term" value="C:extracellular region"/>
    <property type="evidence" value="ECO:0007669"/>
    <property type="project" value="UniProtKB-SubCell"/>
</dbReference>
<dbReference type="Proteomes" id="UP000708208">
    <property type="component" value="Unassembled WGS sequence"/>
</dbReference>
<keyword evidence="6" id="KW-1185">Reference proteome</keyword>
<evidence type="ECO:0000256" key="2">
    <source>
        <dbReference type="ARBA" id="ARBA00010022"/>
    </source>
</evidence>
<proteinExistence type="inferred from homology"/>
<accession>A0A8J2JMM9</accession>
<evidence type="ECO:0008006" key="7">
    <source>
        <dbReference type="Google" id="ProtNLM"/>
    </source>
</evidence>
<gene>
    <name evidence="5" type="ORF">AFUS01_LOCUS10854</name>
</gene>
<evidence type="ECO:0000256" key="4">
    <source>
        <dbReference type="RuleBase" id="RU000656"/>
    </source>
</evidence>
<evidence type="ECO:0000256" key="1">
    <source>
        <dbReference type="ARBA" id="ARBA00004613"/>
    </source>
</evidence>
<comment type="subcellular location">
    <subcellularLocation>
        <location evidence="1">Secreted</location>
    </subcellularLocation>
</comment>
<keyword evidence="3" id="KW-0964">Secreted</keyword>
<dbReference type="PROSITE" id="PS50276">
    <property type="entry name" value="PANCREATIC_HORMONE_2"/>
    <property type="match status" value="1"/>
</dbReference>
<dbReference type="AlphaFoldDB" id="A0A8J2JMM9"/>
<dbReference type="CDD" id="cd00126">
    <property type="entry name" value="PAH"/>
    <property type="match status" value="1"/>
</dbReference>
<sequence length="187" mass="20888">MIPFALAQFMKSSEILSSYFSSITLNPSIVSAGHNIHPHHKKQSINQFVQKHSSVTSKFLLNITLYTNSSYLADLHLSSSSHTQLTTEMGSFGFWLIVVLGVIYLQSESSVRGEALTSMEAEARPQRPRVFTSPDELRNYLEALSKYYALAGRPRFGKRVITKTATPANSVSNLSILDMYDALHDDK</sequence>
<dbReference type="SMART" id="SM00309">
    <property type="entry name" value="PAH"/>
    <property type="match status" value="1"/>
</dbReference>
<protein>
    <recommendedName>
        <fullName evidence="7">Pro-neuropeptide Y</fullName>
    </recommendedName>
</protein>
<dbReference type="EMBL" id="CAJVCH010081366">
    <property type="protein sequence ID" value="CAG7721657.1"/>
    <property type="molecule type" value="Genomic_DNA"/>
</dbReference>
<dbReference type="InterPro" id="IPR001955">
    <property type="entry name" value="Pancreatic_hormone-like"/>
</dbReference>
<evidence type="ECO:0000313" key="5">
    <source>
        <dbReference type="EMBL" id="CAG7721657.1"/>
    </source>
</evidence>